<dbReference type="EC" id="1.5.1.38" evidence="7"/>
<dbReference type="PANTHER" id="PTHR43425">
    <property type="entry name" value="OXYGEN-INSENSITIVE NADPH NITROREDUCTASE"/>
    <property type="match status" value="1"/>
</dbReference>
<dbReference type="Proteomes" id="UP000185934">
    <property type="component" value="Chromosome"/>
</dbReference>
<dbReference type="InterPro" id="IPR000415">
    <property type="entry name" value="Nitroreductase-like"/>
</dbReference>
<evidence type="ECO:0000256" key="1">
    <source>
        <dbReference type="ARBA" id="ARBA00008366"/>
    </source>
</evidence>
<dbReference type="RefSeq" id="WP_076004431.1">
    <property type="nucleotide sequence ID" value="NZ_CP018258.1"/>
</dbReference>
<dbReference type="PANTHER" id="PTHR43425:SF2">
    <property type="entry name" value="OXYGEN-INSENSITIVE NADPH NITROREDUCTASE"/>
    <property type="match status" value="1"/>
</dbReference>
<dbReference type="Gene3D" id="3.40.109.10">
    <property type="entry name" value="NADH Oxidase"/>
    <property type="match status" value="1"/>
</dbReference>
<name>A0A1P8F8P0_9CHLR</name>
<dbReference type="OrthoDB" id="9775805at2"/>
<proteinExistence type="inferred from homology"/>
<sequence length="255" mass="28753">MNDTLKVILNRRSVRAYSGRPVTREEKDQILAATLRAPTAGNLMLYSIIEVEDQKLKDRLAVTCDNQPFIARAPYVLLFLADYQRWMDYFQICGVSSKAADLGVPERKPGTGDLLLACCDALIAAQTAVIAAESMGIGSCYIGDILERYEIHRELFDLPPFTLPITMLCFGYPASTAKRLTTRYDKEMIVHSNRYKRLDKSGLEKGFAALENDFRAGHRAHDYANAGQATYFRKFASDFAVELNRSVSEMINNWE</sequence>
<evidence type="ECO:0000313" key="8">
    <source>
        <dbReference type="Proteomes" id="UP000185934"/>
    </source>
</evidence>
<dbReference type="EMBL" id="CP018258">
    <property type="protein sequence ID" value="APV44803.1"/>
    <property type="molecule type" value="Genomic_DNA"/>
</dbReference>
<dbReference type="GO" id="GO:0052873">
    <property type="term" value="F:FMN reductase (NADPH) activity"/>
    <property type="evidence" value="ECO:0007669"/>
    <property type="project" value="UniProtKB-EC"/>
</dbReference>
<keyword evidence="5" id="KW-0521">NADP</keyword>
<keyword evidence="3 5" id="KW-0288">FMN</keyword>
<reference evidence="8" key="1">
    <citation type="submission" date="2016-11" db="EMBL/GenBank/DDBJ databases">
        <title>Dehalogenimonas formicexedens sp. nov., a chlorinated alkane respiring bacterium isolated from contaminated groundwater.</title>
        <authorList>
            <person name="Key T.A."/>
            <person name="Bowman K.S."/>
            <person name="Lee I."/>
            <person name="Chun J."/>
            <person name="Albuquerque L."/>
            <person name="da Costa M.S."/>
            <person name="Rainey F.A."/>
            <person name="Moe W.M."/>
        </authorList>
    </citation>
    <scope>NUCLEOTIDE SEQUENCE [LARGE SCALE GENOMIC DNA]</scope>
    <source>
        <strain evidence="8">NSZ-14</strain>
    </source>
</reference>
<keyword evidence="4 5" id="KW-0560">Oxidoreductase</keyword>
<keyword evidence="8" id="KW-1185">Reference proteome</keyword>
<dbReference type="AlphaFoldDB" id="A0A1P8F8P0"/>
<dbReference type="Pfam" id="PF00881">
    <property type="entry name" value="Nitroreductase"/>
    <property type="match status" value="1"/>
</dbReference>
<evidence type="ECO:0000256" key="3">
    <source>
        <dbReference type="ARBA" id="ARBA00022643"/>
    </source>
</evidence>
<comment type="similarity">
    <text evidence="1 5">Belongs to the flavin oxidoreductase frp family.</text>
</comment>
<dbReference type="EC" id="1.5.1.39" evidence="7"/>
<dbReference type="InterPro" id="IPR029479">
    <property type="entry name" value="Nitroreductase"/>
</dbReference>
<gene>
    <name evidence="7" type="primary">nfrA2</name>
    <name evidence="7" type="ORF">Dform_01481</name>
</gene>
<keyword evidence="2 5" id="KW-0285">Flavoprotein</keyword>
<dbReference type="SUPFAM" id="SSF55469">
    <property type="entry name" value="FMN-dependent nitroreductase-like"/>
    <property type="match status" value="1"/>
</dbReference>
<dbReference type="STRING" id="1839801.Dform_01481"/>
<dbReference type="KEGG" id="dfo:Dform_01481"/>
<dbReference type="PIRSF" id="PIRSF005426">
    <property type="entry name" value="Frp"/>
    <property type="match status" value="1"/>
</dbReference>
<evidence type="ECO:0000313" key="7">
    <source>
        <dbReference type="EMBL" id="APV44803.1"/>
    </source>
</evidence>
<protein>
    <submittedName>
        <fullName evidence="7">FMN reductase (NADPH)/FMN reductase [NAD(P)H]</fullName>
        <ecNumber evidence="7">1.5.1.38</ecNumber>
        <ecNumber evidence="7">1.5.1.39</ecNumber>
    </submittedName>
</protein>
<organism evidence="7 8">
    <name type="scientific">Dehalogenimonas formicexedens</name>
    <dbReference type="NCBI Taxonomy" id="1839801"/>
    <lineage>
        <taxon>Bacteria</taxon>
        <taxon>Bacillati</taxon>
        <taxon>Chloroflexota</taxon>
        <taxon>Dehalococcoidia</taxon>
        <taxon>Dehalococcoidales</taxon>
        <taxon>Dehalococcoidaceae</taxon>
        <taxon>Dehalogenimonas</taxon>
    </lineage>
</organism>
<evidence type="ECO:0000259" key="6">
    <source>
        <dbReference type="Pfam" id="PF00881"/>
    </source>
</evidence>
<evidence type="ECO:0000256" key="4">
    <source>
        <dbReference type="ARBA" id="ARBA00023002"/>
    </source>
</evidence>
<dbReference type="InterPro" id="IPR016446">
    <property type="entry name" value="Flavin_OxRdtase_Frp"/>
</dbReference>
<feature type="domain" description="Nitroreductase" evidence="6">
    <location>
        <begin position="8"/>
        <end position="172"/>
    </location>
</feature>
<evidence type="ECO:0000256" key="5">
    <source>
        <dbReference type="PIRNR" id="PIRNR005426"/>
    </source>
</evidence>
<accession>A0A1P8F8P0</accession>
<evidence type="ECO:0000256" key="2">
    <source>
        <dbReference type="ARBA" id="ARBA00022630"/>
    </source>
</evidence>